<keyword evidence="9" id="KW-1185">Reference proteome</keyword>
<dbReference type="Pfam" id="PF17181">
    <property type="entry name" value="EPF"/>
    <property type="match status" value="1"/>
</dbReference>
<dbReference type="GO" id="GO:0005576">
    <property type="term" value="C:extracellular region"/>
    <property type="evidence" value="ECO:0007669"/>
    <property type="project" value="UniProtKB-SubCell"/>
</dbReference>
<gene>
    <name evidence="8" type="ORF">VNO80_29901</name>
</gene>
<keyword evidence="4 7" id="KW-0964">Secreted</keyword>
<accession>A0AAN9QFB5</accession>
<dbReference type="EMBL" id="JAYMYR010000011">
    <property type="protein sequence ID" value="KAK7333137.1"/>
    <property type="molecule type" value="Genomic_DNA"/>
</dbReference>
<evidence type="ECO:0000256" key="4">
    <source>
        <dbReference type="ARBA" id="ARBA00022525"/>
    </source>
</evidence>
<keyword evidence="5" id="KW-0732">Signal</keyword>
<evidence type="ECO:0000256" key="1">
    <source>
        <dbReference type="ARBA" id="ARBA00004613"/>
    </source>
</evidence>
<evidence type="ECO:0000256" key="5">
    <source>
        <dbReference type="ARBA" id="ARBA00022729"/>
    </source>
</evidence>
<comment type="subcellular location">
    <subcellularLocation>
        <location evidence="1 7">Secreted</location>
    </subcellularLocation>
</comment>
<evidence type="ECO:0000256" key="2">
    <source>
        <dbReference type="ARBA" id="ARBA00008127"/>
    </source>
</evidence>
<evidence type="ECO:0000313" key="8">
    <source>
        <dbReference type="EMBL" id="KAK7333137.1"/>
    </source>
</evidence>
<reference evidence="8 9" key="1">
    <citation type="submission" date="2024-01" db="EMBL/GenBank/DDBJ databases">
        <title>The genomes of 5 underutilized Papilionoideae crops provide insights into root nodulation and disease resistanc.</title>
        <authorList>
            <person name="Jiang F."/>
        </authorList>
    </citation>
    <scope>NUCLEOTIDE SEQUENCE [LARGE SCALE GENOMIC DNA]</scope>
    <source>
        <strain evidence="8">JINMINGXINNONG_FW02</strain>
        <tissue evidence="8">Leaves</tissue>
    </source>
</reference>
<dbReference type="InterPro" id="IPR039455">
    <property type="entry name" value="EPFL"/>
</dbReference>
<evidence type="ECO:0000256" key="6">
    <source>
        <dbReference type="ARBA" id="ARBA00023157"/>
    </source>
</evidence>
<dbReference type="GO" id="GO:0010052">
    <property type="term" value="P:guard cell differentiation"/>
    <property type="evidence" value="ECO:0007669"/>
    <property type="project" value="UniProtKB-UniRule"/>
</dbReference>
<organism evidence="8 9">
    <name type="scientific">Phaseolus coccineus</name>
    <name type="common">Scarlet runner bean</name>
    <name type="synonym">Phaseolus multiflorus</name>
    <dbReference type="NCBI Taxonomy" id="3886"/>
    <lineage>
        <taxon>Eukaryota</taxon>
        <taxon>Viridiplantae</taxon>
        <taxon>Streptophyta</taxon>
        <taxon>Embryophyta</taxon>
        <taxon>Tracheophyta</taxon>
        <taxon>Spermatophyta</taxon>
        <taxon>Magnoliopsida</taxon>
        <taxon>eudicotyledons</taxon>
        <taxon>Gunneridae</taxon>
        <taxon>Pentapetalae</taxon>
        <taxon>rosids</taxon>
        <taxon>fabids</taxon>
        <taxon>Fabales</taxon>
        <taxon>Fabaceae</taxon>
        <taxon>Papilionoideae</taxon>
        <taxon>50 kb inversion clade</taxon>
        <taxon>NPAAA clade</taxon>
        <taxon>indigoferoid/millettioid clade</taxon>
        <taxon>Phaseoleae</taxon>
        <taxon>Phaseolus</taxon>
    </lineage>
</organism>
<comment type="similarity">
    <text evidence="2 7">Belongs to the plant cysteine rich small secretory peptide family. Epidermal patterning factor subfamily.</text>
</comment>
<dbReference type="AlphaFoldDB" id="A0AAN9QFB5"/>
<comment type="caution">
    <text evidence="8">The sequence shown here is derived from an EMBL/GenBank/DDBJ whole genome shotgun (WGS) entry which is preliminary data.</text>
</comment>
<name>A0AAN9QFB5_PHACN</name>
<evidence type="ECO:0000256" key="3">
    <source>
        <dbReference type="ARBA" id="ARBA00022473"/>
    </source>
</evidence>
<dbReference type="Proteomes" id="UP001374584">
    <property type="component" value="Unassembled WGS sequence"/>
</dbReference>
<proteinExistence type="inferred from homology"/>
<dbReference type="PANTHER" id="PTHR33109">
    <property type="entry name" value="EPIDERMAL PATTERNING FACTOR-LIKE PROTEIN 4"/>
    <property type="match status" value="1"/>
</dbReference>
<evidence type="ECO:0000313" key="9">
    <source>
        <dbReference type="Proteomes" id="UP001374584"/>
    </source>
</evidence>
<sequence>MSCVTQTPLPQPTPPLHNPCHIRSIHSFSSSTSLSLIPCVFITLTIPRYVSSERLRRNILRVERDSLKVTERVSGIFCNHQGTLVHLDPFSGVSLLVVMERKTSNANNFINKTNFFFFMLSLIFSTTTNATTIACLDASKCPLLAKTHADHQKYEGRIGHGMVFEGKTKVSSDWARRLLVGPGSSPPLCTSKCGNCTPCRPVHVTVPPGTPVTAEYYPEAWRCKCGNKLNMP</sequence>
<keyword evidence="6" id="KW-1015">Disulfide bond</keyword>
<evidence type="ECO:0000256" key="7">
    <source>
        <dbReference type="RuleBase" id="RU367102"/>
    </source>
</evidence>
<comment type="function">
    <text evidence="7">Controls stomatal patterning.</text>
</comment>
<protein>
    <recommendedName>
        <fullName evidence="7">Epidermal patterning factor-like protein</fullName>
    </recommendedName>
</protein>
<keyword evidence="3 7" id="KW-0217">Developmental protein</keyword>
<dbReference type="PANTHER" id="PTHR33109:SF4">
    <property type="entry name" value="EPIDERMAL PATTERNING FACTOR-LIKE PROTEIN 6"/>
    <property type="match status" value="1"/>
</dbReference>